<organism evidence="1 2">
    <name type="scientific">Pseudonocardia alaniniphila</name>
    <dbReference type="NCBI Taxonomy" id="75291"/>
    <lineage>
        <taxon>Bacteria</taxon>
        <taxon>Bacillati</taxon>
        <taxon>Actinomycetota</taxon>
        <taxon>Actinomycetes</taxon>
        <taxon>Pseudonocardiales</taxon>
        <taxon>Pseudonocardiaceae</taxon>
        <taxon>Pseudonocardia</taxon>
    </lineage>
</organism>
<name>A0ABS9T9E5_9PSEU</name>
<reference evidence="1 2" key="1">
    <citation type="submission" date="2022-03" db="EMBL/GenBank/DDBJ databases">
        <title>Pseudonocardia alaer sp. nov., a novel actinomycete isolated from reed forest soil.</title>
        <authorList>
            <person name="Wang L."/>
        </authorList>
    </citation>
    <scope>NUCLEOTIDE SEQUENCE [LARGE SCALE GENOMIC DNA]</scope>
    <source>
        <strain evidence="1 2">Y-16303</strain>
    </source>
</reference>
<dbReference type="RefSeq" id="WP_241035184.1">
    <property type="nucleotide sequence ID" value="NZ_BAAAJF010000018.1"/>
</dbReference>
<comment type="caution">
    <text evidence="1">The sequence shown here is derived from an EMBL/GenBank/DDBJ whole genome shotgun (WGS) entry which is preliminary data.</text>
</comment>
<evidence type="ECO:0000313" key="2">
    <source>
        <dbReference type="Proteomes" id="UP001299970"/>
    </source>
</evidence>
<dbReference type="Proteomes" id="UP001299970">
    <property type="component" value="Unassembled WGS sequence"/>
</dbReference>
<sequence>MRVLSDAPSTEREAVVALAGSTVGRDVNVHLYTESARRAVEHWRVRRALRALDQRYEEQVAAWFVKPKGWDRANSILQQRRIVLVTAASGSGRRTAAVRLLSTDDRGGGPIHELPVHQEGLDERVLDRDDVMENDRLLLDLSSAGDDIFDTVSSKLAGFWGTARERHAVLVVVLPEQNVRDLDSEFADLLVPLGRPDGTSVFEGHLTSYGIEPVRHELRRSGLVQVVDHGSMQDIAHLALLVRQAQDRSRRETGFAALLDQALAAHADRADDAAAQVAGQSGRGRALMLASALLEGSFADTVFEADRLLVRLLNLHEEQNHEFEQPDLRSRLGEIGVDIGRDGRVRFQTFNYAEAVYRHFWKHFPGLRDRFRDWVVECGRALPSVDGDDVIVERYLDVCLKVNRSADVLTAVEAWTSWAPPRAALALSALERGLIDSREGWRFRRRCYEWSINSGLPVPLAQVVIAACVDVIAPNYPQQALVRLHHLSRHHDEEVGTIAQSELLRLGSDRQILRRLLARLVNPKRSNLHESHDRGLFLAVADPERLLTRSSSGRPLLAEVGVRSALVRGWAVVLSHGTKAEYEGYVRQWFEVATGRQVDDGLDVLVEACRADFGALATLASAAYRWLEDTGGLEAEARRRTVRGLLRAIDDSLETVASEDDWFGEGQS</sequence>
<accession>A0ABS9T9E5</accession>
<evidence type="ECO:0000313" key="1">
    <source>
        <dbReference type="EMBL" id="MCH6165152.1"/>
    </source>
</evidence>
<keyword evidence="2" id="KW-1185">Reference proteome</keyword>
<protein>
    <submittedName>
        <fullName evidence="1">Uncharacterized protein</fullName>
    </submittedName>
</protein>
<proteinExistence type="predicted"/>
<gene>
    <name evidence="1" type="ORF">MMF94_05605</name>
</gene>
<dbReference type="EMBL" id="JAKXMK010000004">
    <property type="protein sequence ID" value="MCH6165152.1"/>
    <property type="molecule type" value="Genomic_DNA"/>
</dbReference>